<name>A0ACC1A1W5_9ROSI</name>
<comment type="caution">
    <text evidence="1">The sequence shown here is derived from an EMBL/GenBank/DDBJ whole genome shotgun (WGS) entry which is preliminary data.</text>
</comment>
<proteinExistence type="predicted"/>
<dbReference type="Proteomes" id="UP001164250">
    <property type="component" value="Chromosome 13"/>
</dbReference>
<protein>
    <submittedName>
        <fullName evidence="1">Uncharacterized protein</fullName>
    </submittedName>
</protein>
<sequence length="109" mass="12247">MWLQLHKQTHGAMNWEEFKQGVHGSPEPRHPDALPLLDNSKVKQALAPLHTPLASPVKCTIARRSQRKERQGSFVSATMKDILPAINANAYLSLKLVGLRMKTMMEKGH</sequence>
<evidence type="ECO:0000313" key="1">
    <source>
        <dbReference type="EMBL" id="KAJ0079831.1"/>
    </source>
</evidence>
<gene>
    <name evidence="1" type="ORF">Patl1_22989</name>
</gene>
<organism evidence="1 2">
    <name type="scientific">Pistacia atlantica</name>
    <dbReference type="NCBI Taxonomy" id="434234"/>
    <lineage>
        <taxon>Eukaryota</taxon>
        <taxon>Viridiplantae</taxon>
        <taxon>Streptophyta</taxon>
        <taxon>Embryophyta</taxon>
        <taxon>Tracheophyta</taxon>
        <taxon>Spermatophyta</taxon>
        <taxon>Magnoliopsida</taxon>
        <taxon>eudicotyledons</taxon>
        <taxon>Gunneridae</taxon>
        <taxon>Pentapetalae</taxon>
        <taxon>rosids</taxon>
        <taxon>malvids</taxon>
        <taxon>Sapindales</taxon>
        <taxon>Anacardiaceae</taxon>
        <taxon>Pistacia</taxon>
    </lineage>
</organism>
<evidence type="ECO:0000313" key="2">
    <source>
        <dbReference type="Proteomes" id="UP001164250"/>
    </source>
</evidence>
<reference evidence="2" key="1">
    <citation type="journal article" date="2023" name="G3 (Bethesda)">
        <title>Genome assembly and association tests identify interacting loci associated with vigor, precocity, and sex in interspecific pistachio rootstocks.</title>
        <authorList>
            <person name="Palmer W."/>
            <person name="Jacygrad E."/>
            <person name="Sagayaradj S."/>
            <person name="Cavanaugh K."/>
            <person name="Han R."/>
            <person name="Bertier L."/>
            <person name="Beede B."/>
            <person name="Kafkas S."/>
            <person name="Golino D."/>
            <person name="Preece J."/>
            <person name="Michelmore R."/>
        </authorList>
    </citation>
    <scope>NUCLEOTIDE SEQUENCE [LARGE SCALE GENOMIC DNA]</scope>
</reference>
<keyword evidence="2" id="KW-1185">Reference proteome</keyword>
<accession>A0ACC1A1W5</accession>
<dbReference type="EMBL" id="CM047909">
    <property type="protein sequence ID" value="KAJ0079831.1"/>
    <property type="molecule type" value="Genomic_DNA"/>
</dbReference>